<evidence type="ECO:0000256" key="2">
    <source>
        <dbReference type="HAMAP-Rule" id="MF_00346"/>
    </source>
</evidence>
<comment type="similarity">
    <text evidence="1 2">Belongs to the UPF0149 family.</text>
</comment>
<dbReference type="NCBIfam" id="NF002477">
    <property type="entry name" value="PRK01736.1"/>
    <property type="match status" value="1"/>
</dbReference>
<name>A0A158SUX0_HAEIF</name>
<dbReference type="AlphaFoldDB" id="A0A158SUX0"/>
<dbReference type="PANTHER" id="PTHR37528:SF1">
    <property type="entry name" value="UPF0149 PROTEIN YGFB"/>
    <property type="match status" value="1"/>
</dbReference>
<dbReference type="EMBL" id="JMQP01000002">
    <property type="protein sequence ID" value="KIS34664.1"/>
    <property type="molecule type" value="Genomic_DNA"/>
</dbReference>
<dbReference type="SUPFAM" id="SSF101327">
    <property type="entry name" value="YgfB-like"/>
    <property type="match status" value="1"/>
</dbReference>
<organism evidence="3 4">
    <name type="scientific">Haemophilus influenzae</name>
    <dbReference type="NCBI Taxonomy" id="727"/>
    <lineage>
        <taxon>Bacteria</taxon>
        <taxon>Pseudomonadati</taxon>
        <taxon>Pseudomonadota</taxon>
        <taxon>Gammaproteobacteria</taxon>
        <taxon>Pasteurellales</taxon>
        <taxon>Pasteurellaceae</taxon>
        <taxon>Haemophilus</taxon>
    </lineage>
</organism>
<dbReference type="FunFam" id="1.20.120.740:FF:000001">
    <property type="entry name" value="UPF0149 protein YgfB"/>
    <property type="match status" value="1"/>
</dbReference>
<evidence type="ECO:0000256" key="1">
    <source>
        <dbReference type="ARBA" id="ARBA00038308"/>
    </source>
</evidence>
<dbReference type="NCBIfam" id="TIGR02292">
    <property type="entry name" value="ygfB_yecA"/>
    <property type="match status" value="1"/>
</dbReference>
<gene>
    <name evidence="3" type="ORF">NTHI1209_00266</name>
</gene>
<dbReference type="PANTHER" id="PTHR37528">
    <property type="entry name" value="UPF0149 PROTEIN YGFB"/>
    <property type="match status" value="1"/>
</dbReference>
<dbReference type="GO" id="GO:0005829">
    <property type="term" value="C:cytosol"/>
    <property type="evidence" value="ECO:0007669"/>
    <property type="project" value="TreeGrafter"/>
</dbReference>
<reference evidence="3 4" key="1">
    <citation type="submission" date="2014-05" db="EMBL/GenBank/DDBJ databases">
        <title>Methylome analysis of the phasevarions of Haemophilus influenzae.</title>
        <authorList>
            <person name="Atack J.M."/>
            <person name="Fox K.L."/>
            <person name="Power P.M."/>
            <person name="Clark T."/>
            <person name="Jurcisek J."/>
            <person name="Korlach J."/>
            <person name="Bakaletz L.O."/>
            <person name="Jennings M.P."/>
        </authorList>
    </citation>
    <scope>NUCLEOTIDE SEQUENCE [LARGE SCALE GENOMIC DNA]</scope>
    <source>
        <strain evidence="3 4">1209</strain>
    </source>
</reference>
<dbReference type="HAMAP" id="MF_00346">
    <property type="entry name" value="UPF0149"/>
    <property type="match status" value="1"/>
</dbReference>
<evidence type="ECO:0000313" key="3">
    <source>
        <dbReference type="EMBL" id="KIS34664.1"/>
    </source>
</evidence>
<protein>
    <recommendedName>
        <fullName evidence="2">UPF0149 protein NTHI1209_00266</fullName>
    </recommendedName>
</protein>
<dbReference type="InterPro" id="IPR011978">
    <property type="entry name" value="YgfB-like"/>
</dbReference>
<sequence length="205" mass="23153">MVKRWLFYLQRFTLISNLLRKSIMLISHSDLNQQLKSAGIGFNATELHGFLSGLLCGGLKDQSWLPLLYQFSNDNHAYPTGLVQPVTALYEQISQTLSDVEGFTFELGLTEDENVFIQADSLSDWANQFLLGLGLAQPELAKEKGEIGEAVDDLQDICQLGYDEDDNEEELAEALEEIIEYVRTIAMLFYSHFNEGEIESKPVLH</sequence>
<dbReference type="PATRIC" id="fig|727.582.peg.225"/>
<comment type="caution">
    <text evidence="3">The sequence shown here is derived from an EMBL/GenBank/DDBJ whole genome shotgun (WGS) entry which is preliminary data.</text>
</comment>
<dbReference type="InterPro" id="IPR036255">
    <property type="entry name" value="YgfB-like_sf"/>
</dbReference>
<accession>A0A158SUX0</accession>
<dbReference type="Proteomes" id="UP000050700">
    <property type="component" value="Unassembled WGS sequence"/>
</dbReference>
<dbReference type="Pfam" id="PF03695">
    <property type="entry name" value="UPF0149"/>
    <property type="match status" value="1"/>
</dbReference>
<evidence type="ECO:0000313" key="4">
    <source>
        <dbReference type="Proteomes" id="UP000050700"/>
    </source>
</evidence>
<dbReference type="Gene3D" id="1.20.120.740">
    <property type="entry name" value="YgfB uncharacterised protein family UPF0149, PF03695"/>
    <property type="match status" value="1"/>
</dbReference>
<proteinExistence type="inferred from homology"/>